<evidence type="ECO:0000313" key="1">
    <source>
        <dbReference type="EMBL" id="GJN28816.1"/>
    </source>
</evidence>
<name>A0AAV5F3H1_ELECO</name>
<dbReference type="Proteomes" id="UP001054889">
    <property type="component" value="Unassembled WGS sequence"/>
</dbReference>
<dbReference type="PANTHER" id="PTHR33116:SF86">
    <property type="entry name" value="REVERSE TRANSCRIPTASE DOMAIN-CONTAINING PROTEIN"/>
    <property type="match status" value="1"/>
</dbReference>
<evidence type="ECO:0000313" key="2">
    <source>
        <dbReference type="Proteomes" id="UP001054889"/>
    </source>
</evidence>
<proteinExistence type="predicted"/>
<dbReference type="PANTHER" id="PTHR33116">
    <property type="entry name" value="REVERSE TRANSCRIPTASE ZINC-BINDING DOMAIN-CONTAINING PROTEIN-RELATED-RELATED"/>
    <property type="match status" value="1"/>
</dbReference>
<accession>A0AAV5F3H1</accession>
<gene>
    <name evidence="1" type="primary">gb16985</name>
    <name evidence="1" type="ORF">PR202_gb16985</name>
</gene>
<dbReference type="EMBL" id="BQKI01000081">
    <property type="protein sequence ID" value="GJN28816.1"/>
    <property type="molecule type" value="Genomic_DNA"/>
</dbReference>
<reference evidence="1" key="2">
    <citation type="submission" date="2021-12" db="EMBL/GenBank/DDBJ databases">
        <title>Resequencing data analysis of finger millet.</title>
        <authorList>
            <person name="Hatakeyama M."/>
            <person name="Aluri S."/>
            <person name="Balachadran M.T."/>
            <person name="Sivarajan S.R."/>
            <person name="Poveda L."/>
            <person name="Shimizu-Inatsugi R."/>
            <person name="Schlapbach R."/>
            <person name="Sreeman S.M."/>
            <person name="Shimizu K.K."/>
        </authorList>
    </citation>
    <scope>NUCLEOTIDE SEQUENCE</scope>
</reference>
<reference evidence="1" key="1">
    <citation type="journal article" date="2018" name="DNA Res.">
        <title>Multiple hybrid de novo genome assembly of finger millet, an orphan allotetraploid crop.</title>
        <authorList>
            <person name="Hatakeyama M."/>
            <person name="Aluri S."/>
            <person name="Balachadran M.T."/>
            <person name="Sivarajan S.R."/>
            <person name="Patrignani A."/>
            <person name="Gruter S."/>
            <person name="Poveda L."/>
            <person name="Shimizu-Inatsugi R."/>
            <person name="Baeten J."/>
            <person name="Francoijs K.J."/>
            <person name="Nataraja K.N."/>
            <person name="Reddy Y.A.N."/>
            <person name="Phadnis S."/>
            <person name="Ravikumar R.L."/>
            <person name="Schlapbach R."/>
            <person name="Sreeman S.M."/>
            <person name="Shimizu K.K."/>
        </authorList>
    </citation>
    <scope>NUCLEOTIDE SEQUENCE</scope>
</reference>
<keyword evidence="2" id="KW-1185">Reference proteome</keyword>
<comment type="caution">
    <text evidence="1">The sequence shown here is derived from an EMBL/GenBank/DDBJ whole genome shotgun (WGS) entry which is preliminary data.</text>
</comment>
<organism evidence="1 2">
    <name type="scientific">Eleusine coracana subsp. coracana</name>
    <dbReference type="NCBI Taxonomy" id="191504"/>
    <lineage>
        <taxon>Eukaryota</taxon>
        <taxon>Viridiplantae</taxon>
        <taxon>Streptophyta</taxon>
        <taxon>Embryophyta</taxon>
        <taxon>Tracheophyta</taxon>
        <taxon>Spermatophyta</taxon>
        <taxon>Magnoliopsida</taxon>
        <taxon>Liliopsida</taxon>
        <taxon>Poales</taxon>
        <taxon>Poaceae</taxon>
        <taxon>PACMAD clade</taxon>
        <taxon>Chloridoideae</taxon>
        <taxon>Cynodonteae</taxon>
        <taxon>Eleusininae</taxon>
        <taxon>Eleusine</taxon>
    </lineage>
</organism>
<sequence>MEASTRGARRIADILGDYNRGSGQLVNKQKSAIFFSGNSTLESRQDVHEALQIGTEALGEGYLGLPTCVGSVADGTFDYVPNRIRGFVTGWGKNNLSCTGREVLIKANAQAVPTYPMSCFKLPPRNTRTAPSGSIGRCVYL</sequence>
<dbReference type="AlphaFoldDB" id="A0AAV5F3H1"/>
<protein>
    <submittedName>
        <fullName evidence="1">Uncharacterized protein</fullName>
    </submittedName>
</protein>